<dbReference type="AlphaFoldDB" id="A0A857GS47"/>
<dbReference type="EMBL" id="CP024621">
    <property type="protein sequence ID" value="QHD51637.1"/>
    <property type="molecule type" value="Genomic_DNA"/>
</dbReference>
<name>A0A857GS47_9GAMM</name>
<sequence>MVIGLLVMAGATQLFISSQQSYRFQTALADMQDTGRFALDTMARELRQADYSGGCALPQTSVHLRHWADSNADALPLQAWNTPSNHDFTASLTRPVDGQDVLAFRGGLVARTGFTSDSLAVERVDDNQQITLSREIGAAFNRRLVLLQGLQNCDIFYNTSNDARTLQKTASAGWQSNLAPNLSHWGNASGLTYSAGQNVSLSALSTAIYYVGQDINNDNVPSLMRLDLSPTTPRNEVVASHVVAMRTTFLIDDAYVSPEGIDIADWPNVRAARVTLIVQSDRPNLRNANTTLAIGNFRGDNAFTGGNGRIYQAFTTTVSLRNR</sequence>
<evidence type="ECO:0000313" key="1">
    <source>
        <dbReference type="EMBL" id="QHD51637.1"/>
    </source>
</evidence>
<dbReference type="OrthoDB" id="5296662at2"/>
<proteinExistence type="predicted"/>
<protein>
    <submittedName>
        <fullName evidence="1">Pilus assembly protein PilW</fullName>
    </submittedName>
</protein>
<accession>A0A857GS47</accession>
<dbReference type="KEGG" id="hmd:CTT34_16510"/>
<evidence type="ECO:0000313" key="2">
    <source>
        <dbReference type="Proteomes" id="UP000463949"/>
    </source>
</evidence>
<dbReference type="Pfam" id="PF16074">
    <property type="entry name" value="PilW"/>
    <property type="match status" value="1"/>
</dbReference>
<reference evidence="1 2" key="1">
    <citation type="submission" date="2017-10" db="EMBL/GenBank/DDBJ databases">
        <title>Coral associated bacteria.</title>
        <authorList>
            <person name="Wang X."/>
        </authorList>
    </citation>
    <scope>NUCLEOTIDE SEQUENCE [LARGE SCALE GENOMIC DNA]</scope>
    <source>
        <strain evidence="1 2">SCSIO 43005</strain>
    </source>
</reference>
<organism evidence="1 2">
    <name type="scientific">Vreelandella aquamarina</name>
    <dbReference type="NCBI Taxonomy" id="77097"/>
    <lineage>
        <taxon>Bacteria</taxon>
        <taxon>Pseudomonadati</taxon>
        <taxon>Pseudomonadota</taxon>
        <taxon>Gammaproteobacteria</taxon>
        <taxon>Oceanospirillales</taxon>
        <taxon>Halomonadaceae</taxon>
        <taxon>Vreelandella</taxon>
    </lineage>
</organism>
<dbReference type="GO" id="GO:0043683">
    <property type="term" value="P:type IV pilus assembly"/>
    <property type="evidence" value="ECO:0007669"/>
    <property type="project" value="InterPro"/>
</dbReference>
<gene>
    <name evidence="1" type="ORF">CTT34_16510</name>
</gene>
<dbReference type="InterPro" id="IPR032092">
    <property type="entry name" value="PilW"/>
</dbReference>
<dbReference type="Proteomes" id="UP000463949">
    <property type="component" value="Chromosome"/>
</dbReference>